<dbReference type="InterPro" id="IPR000538">
    <property type="entry name" value="Link_dom"/>
</dbReference>
<proteinExistence type="predicted"/>
<dbReference type="AlphaFoldDB" id="A0A4D9E9Q8"/>
<dbReference type="Gene3D" id="3.10.100.10">
    <property type="entry name" value="Mannose-Binding Protein A, subunit A"/>
    <property type="match status" value="1"/>
</dbReference>
<evidence type="ECO:0000256" key="4">
    <source>
        <dbReference type="PROSITE-ProRule" id="PRU00302"/>
    </source>
</evidence>
<dbReference type="PROSITE" id="PS50963">
    <property type="entry name" value="LINK_2"/>
    <property type="match status" value="1"/>
</dbReference>
<dbReference type="SUPFAM" id="SSF57535">
    <property type="entry name" value="Complement control module/SCR domain"/>
    <property type="match status" value="1"/>
</dbReference>
<keyword evidence="6" id="KW-1133">Transmembrane helix</keyword>
<evidence type="ECO:0000259" key="7">
    <source>
        <dbReference type="PROSITE" id="PS50923"/>
    </source>
</evidence>
<evidence type="ECO:0000256" key="5">
    <source>
        <dbReference type="SAM" id="MobiDB-lite"/>
    </source>
</evidence>
<dbReference type="PANTHER" id="PTHR32493">
    <property type="entry name" value="SUSHI DOMAIN-CONTAINING PROTEIN 5"/>
    <property type="match status" value="1"/>
</dbReference>
<evidence type="ECO:0000259" key="8">
    <source>
        <dbReference type="PROSITE" id="PS50963"/>
    </source>
</evidence>
<keyword evidence="1 4" id="KW-0768">Sushi</keyword>
<feature type="region of interest" description="Disordered" evidence="5">
    <location>
        <begin position="205"/>
        <end position="271"/>
    </location>
</feature>
<dbReference type="SMART" id="SM00032">
    <property type="entry name" value="CCP"/>
    <property type="match status" value="1"/>
</dbReference>
<organism evidence="9 10">
    <name type="scientific">Platysternon megacephalum</name>
    <name type="common">big-headed turtle</name>
    <dbReference type="NCBI Taxonomy" id="55544"/>
    <lineage>
        <taxon>Eukaryota</taxon>
        <taxon>Metazoa</taxon>
        <taxon>Chordata</taxon>
        <taxon>Craniata</taxon>
        <taxon>Vertebrata</taxon>
        <taxon>Euteleostomi</taxon>
        <taxon>Archelosauria</taxon>
        <taxon>Testudinata</taxon>
        <taxon>Testudines</taxon>
        <taxon>Cryptodira</taxon>
        <taxon>Durocryptodira</taxon>
        <taxon>Testudinoidea</taxon>
        <taxon>Platysternidae</taxon>
        <taxon>Platysternon</taxon>
    </lineage>
</organism>
<dbReference type="SMART" id="SM00445">
    <property type="entry name" value="LINK"/>
    <property type="match status" value="1"/>
</dbReference>
<dbReference type="STRING" id="55544.A0A4D9E9Q8"/>
<dbReference type="FunFam" id="3.10.100.10:FF:000058">
    <property type="entry name" value="Sushi domain-containing protein 5"/>
    <property type="match status" value="1"/>
</dbReference>
<dbReference type="InterPro" id="IPR035976">
    <property type="entry name" value="Sushi/SCR/CCP_sf"/>
</dbReference>
<dbReference type="InterPro" id="IPR053298">
    <property type="entry name" value="Sushi_domain_protein"/>
</dbReference>
<dbReference type="Pfam" id="PF00193">
    <property type="entry name" value="Xlink"/>
    <property type="match status" value="1"/>
</dbReference>
<feature type="compositionally biased region" description="Basic and acidic residues" evidence="5">
    <location>
        <begin position="235"/>
        <end position="249"/>
    </location>
</feature>
<feature type="transmembrane region" description="Helical" evidence="6">
    <location>
        <begin position="565"/>
        <end position="587"/>
    </location>
</feature>
<dbReference type="GO" id="GO:0007219">
    <property type="term" value="P:Notch signaling pathway"/>
    <property type="evidence" value="ECO:0007669"/>
    <property type="project" value="TreeGrafter"/>
</dbReference>
<keyword evidence="10" id="KW-1185">Reference proteome</keyword>
<feature type="domain" description="Link" evidence="8">
    <location>
        <begin position="35"/>
        <end position="130"/>
    </location>
</feature>
<feature type="domain" description="Sushi" evidence="7">
    <location>
        <begin position="134"/>
        <end position="195"/>
    </location>
</feature>
<dbReference type="Proteomes" id="UP000297703">
    <property type="component" value="Unassembled WGS sequence"/>
</dbReference>
<sequence>MAMAPGSKRFTLTFVQYVGSVCFLLQIVSVEADGKLFTVESRNGSQGLDLTTAQKLCADLGARLATAEELRRAVVDCSFAACTRGWLADGTIGTMVCSKTGSNQQSVKAIDVNIENDPSPSGRYNAFCVKDEDKPCGDPPSFPHTILHGHTGFEMGDELLYVCAQGYVMGNKETAFTLLCDSCGEWYGQVQACVKDETEAHIDYEDNFPDDRSMPVAEHEEEHGKEEGEEEQEQEFSHPKETEAERVGSSKDVTQGIDSTEKGSKAPTESPVSLLSQKHLFWFPAESFNEPESDKDTNDATKTQFSDGNNHIGVKTIYNEPGNKMIYDSKDFPIGPVLVNNDTKAMKDTVTNTDESWLDGYPVTQEAVEDDEEEEKVDGSMGTEDDIILTTDQPNHVEVRKAGNSNPAPDKDLTQIVAAPTRMRDYGIKEIPLVLTPTSAPENVSASKGSEDVIRYHPTTSLEFVTQESITTTTQHDRPSLKTATLKTSTTVSPVDHIPYPEAEETTAYSTQAATTIPTQEVFTDSLSNEFIEQENLTNGTGGRLLPTSEPCVGEDCPSPTKGSMIAITVIVLCLLLFASILAVWCFKNRQQKSSVYKLNGKGQARHPHHHQQIEMQKV</sequence>
<gene>
    <name evidence="9" type="ORF">DR999_PMT09244</name>
</gene>
<accession>A0A4D9E9Q8</accession>
<dbReference type="EMBL" id="QXTE01000076">
    <property type="protein sequence ID" value="TFK07931.1"/>
    <property type="molecule type" value="Genomic_DNA"/>
</dbReference>
<evidence type="ECO:0000313" key="10">
    <source>
        <dbReference type="Proteomes" id="UP000297703"/>
    </source>
</evidence>
<name>A0A4D9E9Q8_9SAUR</name>
<dbReference type="GO" id="GO:0005540">
    <property type="term" value="F:hyaluronic acid binding"/>
    <property type="evidence" value="ECO:0007669"/>
    <property type="project" value="InterPro"/>
</dbReference>
<evidence type="ECO:0000313" key="9">
    <source>
        <dbReference type="EMBL" id="TFK07931.1"/>
    </source>
</evidence>
<dbReference type="FunFam" id="2.10.70.10:FF:000050">
    <property type="entry name" value="sushi domain-containing protein 5"/>
    <property type="match status" value="1"/>
</dbReference>
<dbReference type="CDD" id="cd00033">
    <property type="entry name" value="CCP"/>
    <property type="match status" value="1"/>
</dbReference>
<feature type="compositionally biased region" description="Basic and acidic residues" evidence="5">
    <location>
        <begin position="205"/>
        <end position="226"/>
    </location>
</feature>
<keyword evidence="6" id="KW-0812">Transmembrane</keyword>
<keyword evidence="3" id="KW-1015">Disulfide bond</keyword>
<dbReference type="Gene3D" id="2.10.70.10">
    <property type="entry name" value="Complement Module, domain 1"/>
    <property type="match status" value="1"/>
</dbReference>
<comment type="caution">
    <text evidence="9">The sequence shown here is derived from an EMBL/GenBank/DDBJ whole genome shotgun (WGS) entry which is preliminary data.</text>
</comment>
<keyword evidence="2" id="KW-0732">Signal</keyword>
<dbReference type="GO" id="GO:0007155">
    <property type="term" value="P:cell adhesion"/>
    <property type="evidence" value="ECO:0007669"/>
    <property type="project" value="InterPro"/>
</dbReference>
<feature type="region of interest" description="Disordered" evidence="5">
    <location>
        <begin position="288"/>
        <end position="310"/>
    </location>
</feature>
<dbReference type="InterPro" id="IPR000436">
    <property type="entry name" value="Sushi_SCR_CCP_dom"/>
</dbReference>
<dbReference type="Pfam" id="PF00084">
    <property type="entry name" value="Sushi"/>
    <property type="match status" value="1"/>
</dbReference>
<evidence type="ECO:0000256" key="2">
    <source>
        <dbReference type="ARBA" id="ARBA00022729"/>
    </source>
</evidence>
<dbReference type="PROSITE" id="PS50923">
    <property type="entry name" value="SUSHI"/>
    <property type="match status" value="1"/>
</dbReference>
<dbReference type="OrthoDB" id="9936131at2759"/>
<evidence type="ECO:0000256" key="6">
    <source>
        <dbReference type="SAM" id="Phobius"/>
    </source>
</evidence>
<evidence type="ECO:0000256" key="1">
    <source>
        <dbReference type="ARBA" id="ARBA00022659"/>
    </source>
</evidence>
<dbReference type="PANTHER" id="PTHR32493:SF0">
    <property type="entry name" value="SUSHI DOMAIN-CONTAINING PROTEIN 5"/>
    <property type="match status" value="1"/>
</dbReference>
<comment type="caution">
    <text evidence="4">Lacks conserved residue(s) required for the propagation of feature annotation.</text>
</comment>
<dbReference type="InterPro" id="IPR016186">
    <property type="entry name" value="C-type_lectin-like/link_sf"/>
</dbReference>
<feature type="compositionally biased region" description="Polar residues" evidence="5">
    <location>
        <begin position="300"/>
        <end position="309"/>
    </location>
</feature>
<dbReference type="SUPFAM" id="SSF56436">
    <property type="entry name" value="C-type lectin-like"/>
    <property type="match status" value="1"/>
</dbReference>
<dbReference type="InterPro" id="IPR016187">
    <property type="entry name" value="CTDL_fold"/>
</dbReference>
<keyword evidence="6" id="KW-0472">Membrane</keyword>
<reference evidence="9 10" key="1">
    <citation type="submission" date="2019-04" db="EMBL/GenBank/DDBJ databases">
        <title>Draft genome of the big-headed turtle Platysternon megacephalum.</title>
        <authorList>
            <person name="Gong S."/>
        </authorList>
    </citation>
    <scope>NUCLEOTIDE SEQUENCE [LARGE SCALE GENOMIC DNA]</scope>
    <source>
        <strain evidence="9">DO16091913</strain>
        <tissue evidence="9">Muscle</tissue>
    </source>
</reference>
<protein>
    <submittedName>
        <fullName evidence="9">Sushi domain-containing protein 5</fullName>
    </submittedName>
</protein>
<evidence type="ECO:0000256" key="3">
    <source>
        <dbReference type="ARBA" id="ARBA00023157"/>
    </source>
</evidence>
<feature type="region of interest" description="Disordered" evidence="5">
    <location>
        <begin position="600"/>
        <end position="619"/>
    </location>
</feature>
<reference evidence="9 10" key="2">
    <citation type="submission" date="2019-04" db="EMBL/GenBank/DDBJ databases">
        <title>The genome sequence of big-headed turtle.</title>
        <authorList>
            <person name="Gong S."/>
        </authorList>
    </citation>
    <scope>NUCLEOTIDE SEQUENCE [LARGE SCALE GENOMIC DNA]</scope>
    <source>
        <strain evidence="9">DO16091913</strain>
        <tissue evidence="9">Muscle</tissue>
    </source>
</reference>